<dbReference type="EMBL" id="NRGR01000013">
    <property type="protein sequence ID" value="PCC39662.1"/>
    <property type="molecule type" value="Genomic_DNA"/>
</dbReference>
<evidence type="ECO:0000313" key="13">
    <source>
        <dbReference type="Proteomes" id="UP000218598"/>
    </source>
</evidence>
<protein>
    <recommendedName>
        <fullName evidence="4 10">4-alpha-glucanotransferase</fullName>
        <ecNumber evidence="3 10">2.4.1.25</ecNumber>
    </recommendedName>
    <alternativeName>
        <fullName evidence="8 10">Amylomaltase</fullName>
    </alternativeName>
    <alternativeName>
        <fullName evidence="9 10">Disproportionating enzyme</fullName>
    </alternativeName>
</protein>
<dbReference type="PANTHER" id="PTHR32438:SF5">
    <property type="entry name" value="4-ALPHA-GLUCANOTRANSFERASE DPE1, CHLOROPLASTIC_AMYLOPLASTIC"/>
    <property type="match status" value="1"/>
</dbReference>
<comment type="caution">
    <text evidence="12">The sequence shown here is derived from an EMBL/GenBank/DDBJ whole genome shotgun (WGS) entry which is preliminary data.</text>
</comment>
<dbReference type="OrthoDB" id="9811841at2"/>
<dbReference type="InterPro" id="IPR003385">
    <property type="entry name" value="Glyco_hydro_77"/>
</dbReference>
<dbReference type="Pfam" id="PF02446">
    <property type="entry name" value="Glyco_hydro_77"/>
    <property type="match status" value="1"/>
</dbReference>
<sequence>MSPDPTALRDLAHDLGVSTEYWGWDGTLQDVHDDTLLAVVTSLASPGRDITDDEDLARLRSEHGRAPWSRTVPPVTVLRTDQDSSVPVHVEHGTAVTAHLLLESGGRRDLEQVEDHTPPVELDGRLLGRARFRLPAGLPLGWHQLVASTADGRHEGDVVVTPETLTTHEPFAARRATGLQAQLYSVRSDRSWGLGDLADLRDLAAILGVHHGADFVLVNPLHASYPTPPVEPSPYLPVTRRFTSALYLRPEDVPEYRALPEQARQRLDLLRTEIEGWNTRVDRLERDDVLTAKIGALEELFAVPLTAGRRALLDAYRRREGKGLEDFALWCALAESLRGTPEEQQLAHLDEETVEQARGQLADRIEFHVWTQWLLDEQMGAAQAAAREAGMRIGIMHDLAVGVEQVGADAWRLRDVLARGATVGAPADQYNQQGQNWHQPPWHPEHLREASYRPWRDMLRTLMRHAGALRIDHVLGLFRLWWIPEGHEASDGAYVAYDHEAMIGILALEAERSGTLVIGEDLGTFEPWVRDHLVDRGILGTSILWFEADDEGSPLPPEHYRPLCLASVTTHDLPPTAGYLAGDHVTLRHELGLLERSLQEELATDAAGRERVLDVLRADGLLGPGAGIEDTVIALHRFLARTPSMLLGVSLVDCVGERRIQNQPGTDEEYPNWRIPLADAHERPVSIDDLATDPRTARLLAAVREEISSP</sequence>
<dbReference type="NCBIfam" id="TIGR00217">
    <property type="entry name" value="malQ"/>
    <property type="match status" value="1"/>
</dbReference>
<dbReference type="GO" id="GO:0005975">
    <property type="term" value="P:carbohydrate metabolic process"/>
    <property type="evidence" value="ECO:0007669"/>
    <property type="project" value="InterPro"/>
</dbReference>
<evidence type="ECO:0000256" key="7">
    <source>
        <dbReference type="ARBA" id="ARBA00023277"/>
    </source>
</evidence>
<evidence type="ECO:0000256" key="4">
    <source>
        <dbReference type="ARBA" id="ARBA00020295"/>
    </source>
</evidence>
<name>A0A2A3YIT0_9MICO</name>
<comment type="similarity">
    <text evidence="2 10">Belongs to the disproportionating enzyme family.</text>
</comment>
<gene>
    <name evidence="12" type="primary">malQ</name>
    <name evidence="12" type="ORF">CIK66_08100</name>
</gene>
<evidence type="ECO:0000256" key="3">
    <source>
        <dbReference type="ARBA" id="ARBA00012560"/>
    </source>
</evidence>
<dbReference type="GeneID" id="95328554"/>
<feature type="domain" description="MalQ N-terminal beta-sandwich" evidence="11">
    <location>
        <begin position="72"/>
        <end position="162"/>
    </location>
</feature>
<evidence type="ECO:0000256" key="9">
    <source>
        <dbReference type="ARBA" id="ARBA00031501"/>
    </source>
</evidence>
<evidence type="ECO:0000256" key="2">
    <source>
        <dbReference type="ARBA" id="ARBA00005684"/>
    </source>
</evidence>
<evidence type="ECO:0000256" key="5">
    <source>
        <dbReference type="ARBA" id="ARBA00022676"/>
    </source>
</evidence>
<dbReference type="Proteomes" id="UP000218598">
    <property type="component" value="Unassembled WGS sequence"/>
</dbReference>
<accession>A0A2A3YIT0</accession>
<evidence type="ECO:0000256" key="1">
    <source>
        <dbReference type="ARBA" id="ARBA00000439"/>
    </source>
</evidence>
<comment type="catalytic activity">
    <reaction evidence="1 10">
        <text>Transfers a segment of a (1-&gt;4)-alpha-D-glucan to a new position in an acceptor, which may be glucose or a (1-&gt;4)-alpha-D-glucan.</text>
        <dbReference type="EC" id="2.4.1.25"/>
    </reaction>
</comment>
<reference evidence="12 13" key="1">
    <citation type="journal article" date="2017" name="Elife">
        <title>Extensive horizontal gene transfer in cheese-associated bacteria.</title>
        <authorList>
            <person name="Bonham K.S."/>
            <person name="Wolfe B.E."/>
            <person name="Dutton R.J."/>
        </authorList>
    </citation>
    <scope>NUCLEOTIDE SEQUENCE [LARGE SCALE GENOMIC DNA]</scope>
    <source>
        <strain evidence="12 13">341_9</strain>
    </source>
</reference>
<dbReference type="RefSeq" id="WP_096166384.1">
    <property type="nucleotide sequence ID" value="NZ_BAAAIQ010000033.1"/>
</dbReference>
<evidence type="ECO:0000256" key="10">
    <source>
        <dbReference type="RuleBase" id="RU361207"/>
    </source>
</evidence>
<dbReference type="AlphaFoldDB" id="A0A2A3YIT0"/>
<dbReference type="GO" id="GO:0004134">
    <property type="term" value="F:4-alpha-glucanotransferase activity"/>
    <property type="evidence" value="ECO:0007669"/>
    <property type="project" value="UniProtKB-EC"/>
</dbReference>
<evidence type="ECO:0000256" key="8">
    <source>
        <dbReference type="ARBA" id="ARBA00031423"/>
    </source>
</evidence>
<evidence type="ECO:0000259" key="11">
    <source>
        <dbReference type="Pfam" id="PF21226"/>
    </source>
</evidence>
<evidence type="ECO:0000313" key="12">
    <source>
        <dbReference type="EMBL" id="PCC39662.1"/>
    </source>
</evidence>
<dbReference type="Gene3D" id="3.20.20.80">
    <property type="entry name" value="Glycosidases"/>
    <property type="match status" value="1"/>
</dbReference>
<dbReference type="InterPro" id="IPR048458">
    <property type="entry name" value="MalQ_N"/>
</dbReference>
<dbReference type="SUPFAM" id="SSF51445">
    <property type="entry name" value="(Trans)glycosidases"/>
    <property type="match status" value="1"/>
</dbReference>
<dbReference type="PANTHER" id="PTHR32438">
    <property type="entry name" value="4-ALPHA-GLUCANOTRANSFERASE DPE1, CHLOROPLASTIC/AMYLOPLASTIC"/>
    <property type="match status" value="1"/>
</dbReference>
<dbReference type="Pfam" id="PF21226">
    <property type="entry name" value="MalQ_N"/>
    <property type="match status" value="1"/>
</dbReference>
<proteinExistence type="inferred from homology"/>
<evidence type="ECO:0000256" key="6">
    <source>
        <dbReference type="ARBA" id="ARBA00022679"/>
    </source>
</evidence>
<organism evidence="12 13">
    <name type="scientific">Brachybacterium alimentarium</name>
    <dbReference type="NCBI Taxonomy" id="47845"/>
    <lineage>
        <taxon>Bacteria</taxon>
        <taxon>Bacillati</taxon>
        <taxon>Actinomycetota</taxon>
        <taxon>Actinomycetes</taxon>
        <taxon>Micrococcales</taxon>
        <taxon>Dermabacteraceae</taxon>
        <taxon>Brachybacterium</taxon>
    </lineage>
</organism>
<keyword evidence="13" id="KW-1185">Reference proteome</keyword>
<dbReference type="InterPro" id="IPR017853">
    <property type="entry name" value="GH"/>
</dbReference>
<keyword evidence="7 10" id="KW-0119">Carbohydrate metabolism</keyword>
<dbReference type="EC" id="2.4.1.25" evidence="3 10"/>
<keyword evidence="6 10" id="KW-0808">Transferase</keyword>
<keyword evidence="5 10" id="KW-0328">Glycosyltransferase</keyword>